<keyword evidence="3" id="KW-0227">DNA damage</keyword>
<gene>
    <name evidence="7" type="ORF">R1sor_002136</name>
</gene>
<feature type="compositionally biased region" description="Basic and acidic residues" evidence="6">
    <location>
        <begin position="636"/>
        <end position="650"/>
    </location>
</feature>
<evidence type="ECO:0000256" key="5">
    <source>
        <dbReference type="ARBA" id="ARBA00023204"/>
    </source>
</evidence>
<dbReference type="AlphaFoldDB" id="A0ABD3H1W9"/>
<dbReference type="PANTHER" id="PTHR10150:SF0">
    <property type="entry name" value="DNA REPAIR ENDONUCLEASE XPF"/>
    <property type="match status" value="1"/>
</dbReference>
<name>A0ABD3H1W9_9MARC</name>
<protein>
    <recommendedName>
        <fullName evidence="9">ERCC4 domain-containing protein</fullName>
    </recommendedName>
</protein>
<reference evidence="7 8" key="1">
    <citation type="submission" date="2024-09" db="EMBL/GenBank/DDBJ databases">
        <title>Chromosome-scale assembly of Riccia sorocarpa.</title>
        <authorList>
            <person name="Paukszto L."/>
        </authorList>
    </citation>
    <scope>NUCLEOTIDE SEQUENCE [LARGE SCALE GENOMIC DNA]</scope>
    <source>
        <strain evidence="7">LP-2024</strain>
        <tissue evidence="7">Aerial parts of the thallus</tissue>
    </source>
</reference>
<dbReference type="SUPFAM" id="SSF47781">
    <property type="entry name" value="RuvA domain 2-like"/>
    <property type="match status" value="1"/>
</dbReference>
<keyword evidence="5" id="KW-0234">DNA repair</keyword>
<sequence>MLDFHEQIVGEVIQDNGIVVMAGGLGLPKVLASILRLHSAANGLILILASNPPQREYVVEELQALDTEACPLVEINNEYTSAERVSLYNQGGTFVITARILIVDMLNEKVPLQKVAGIIVCNCHKVTETCAEAFILRLYRQSNKTGFIKGFTDKPQQMVAGFGKTERVMKSLFVRKLSLWPRFQLAVSTSLESHPPEVIDIRMPLTSAMEGIQNAVLEVMDACLKEMKKTNRVDIEELTVENGLFKSFDEIIRRQLDPIWHTVGRKTKQLVNDLKTLRKVAEYLQRYDAVTFLRYLDNLRMSEGARSVWLFAAPTHRIFELAKRRVYKIIRDDSKAEVKNKATAKQTQAAQTRKPARAASKRKNASESGPVGFGILDGVNQFTTAKRIKMEFPESGSASSILDMREDTEMTDLLNDAEEGSRAEKESNNTGEAQGIELEVIVEEMPKWKILREVLEEIEEDRKSARKAATEETTSGDAWSEGGGAVLVACKDERTCLQLNDCIVKGPQKLMREEWNKYLLSKVELQRIRQRSKKPVYNRSAGSMGVGVYNGMVQRRVDVIRETFSAAQQQEQAALLAAAAQVEREIIVPNEDINKNGAAGGRGRGRGKGKKRVPESGGGRGRKKKTNGRGIGQCENKGETSRNELQDPKQVKVSGNVLAADKSSAGGLASSKEDEVLARVIEESHGDQGEEGPGKSVPAVHYYALESKQRVLDLVKPQYVIIYDPDMSFVRELEVYKAEHPERPLKVYFLIYEDSIEGQKFEASIRRENHAFESLIRLKASLLIPVDQDGRLLDIRDPTQTATGVSLTPSTRKAGGRRIEQKQMQVIVDMREFGSSLPCVLHQQGMRIIPVTLESASDVGDEIMQGNIVSKLSLLILHFPRLRVVWSRSLHATADIFASLKANQDEPDLERAMRVGVPTEDGLIEGDIRAENFNTVAVELLRRLPGVSDANYRSIMDSCKSLADLALMPVEKLAEVMGGQRPARMLREFLDAKCPVL</sequence>
<comment type="caution">
    <text evidence="7">The sequence shown here is derived from an EMBL/GenBank/DDBJ whole genome shotgun (WGS) entry which is preliminary data.</text>
</comment>
<dbReference type="Gene3D" id="3.40.50.10130">
    <property type="match status" value="1"/>
</dbReference>
<dbReference type="GO" id="GO:0006281">
    <property type="term" value="P:DNA repair"/>
    <property type="evidence" value="ECO:0007669"/>
    <property type="project" value="UniProtKB-KW"/>
</dbReference>
<evidence type="ECO:0000256" key="2">
    <source>
        <dbReference type="ARBA" id="ARBA00022759"/>
    </source>
</evidence>
<dbReference type="Gene3D" id="3.40.50.300">
    <property type="entry name" value="P-loop containing nucleotide triphosphate hydrolases"/>
    <property type="match status" value="1"/>
</dbReference>
<organism evidence="7 8">
    <name type="scientific">Riccia sorocarpa</name>
    <dbReference type="NCBI Taxonomy" id="122646"/>
    <lineage>
        <taxon>Eukaryota</taxon>
        <taxon>Viridiplantae</taxon>
        <taxon>Streptophyta</taxon>
        <taxon>Embryophyta</taxon>
        <taxon>Marchantiophyta</taxon>
        <taxon>Marchantiopsida</taxon>
        <taxon>Marchantiidae</taxon>
        <taxon>Marchantiales</taxon>
        <taxon>Ricciaceae</taxon>
        <taxon>Riccia</taxon>
    </lineage>
</organism>
<evidence type="ECO:0000313" key="7">
    <source>
        <dbReference type="EMBL" id="KAL3684114.1"/>
    </source>
</evidence>
<feature type="region of interest" description="Disordered" evidence="6">
    <location>
        <begin position="338"/>
        <end position="372"/>
    </location>
</feature>
<dbReference type="SUPFAM" id="SSF52980">
    <property type="entry name" value="Restriction endonuclease-like"/>
    <property type="match status" value="1"/>
</dbReference>
<evidence type="ECO:0000256" key="3">
    <source>
        <dbReference type="ARBA" id="ARBA00022763"/>
    </source>
</evidence>
<feature type="compositionally biased region" description="Basic residues" evidence="6">
    <location>
        <begin position="354"/>
        <end position="363"/>
    </location>
</feature>
<dbReference type="Gene3D" id="1.10.150.20">
    <property type="entry name" value="5' to 3' exonuclease, C-terminal subdomain"/>
    <property type="match status" value="1"/>
</dbReference>
<dbReference type="Proteomes" id="UP001633002">
    <property type="component" value="Unassembled WGS sequence"/>
</dbReference>
<dbReference type="PANTHER" id="PTHR10150">
    <property type="entry name" value="DNA REPAIR ENDONUCLEASE XPF"/>
    <property type="match status" value="1"/>
</dbReference>
<evidence type="ECO:0000256" key="4">
    <source>
        <dbReference type="ARBA" id="ARBA00022801"/>
    </source>
</evidence>
<accession>A0ABD3H1W9</accession>
<evidence type="ECO:0000256" key="1">
    <source>
        <dbReference type="ARBA" id="ARBA00022722"/>
    </source>
</evidence>
<dbReference type="EMBL" id="JBJQOH010000006">
    <property type="protein sequence ID" value="KAL3684114.1"/>
    <property type="molecule type" value="Genomic_DNA"/>
</dbReference>
<keyword evidence="1" id="KW-0540">Nuclease</keyword>
<evidence type="ECO:0000313" key="8">
    <source>
        <dbReference type="Proteomes" id="UP001633002"/>
    </source>
</evidence>
<dbReference type="InterPro" id="IPR010994">
    <property type="entry name" value="RuvA_2-like"/>
</dbReference>
<keyword evidence="2" id="KW-0255">Endonuclease</keyword>
<proteinExistence type="predicted"/>
<feature type="compositionally biased region" description="Low complexity" evidence="6">
    <location>
        <begin position="341"/>
        <end position="353"/>
    </location>
</feature>
<dbReference type="GO" id="GO:0004519">
    <property type="term" value="F:endonuclease activity"/>
    <property type="evidence" value="ECO:0007669"/>
    <property type="project" value="UniProtKB-KW"/>
</dbReference>
<feature type="region of interest" description="Disordered" evidence="6">
    <location>
        <begin position="593"/>
        <end position="651"/>
    </location>
</feature>
<evidence type="ECO:0008006" key="9">
    <source>
        <dbReference type="Google" id="ProtNLM"/>
    </source>
</evidence>
<evidence type="ECO:0000256" key="6">
    <source>
        <dbReference type="SAM" id="MobiDB-lite"/>
    </source>
</evidence>
<keyword evidence="4" id="KW-0378">Hydrolase</keyword>
<keyword evidence="8" id="KW-1185">Reference proteome</keyword>
<dbReference type="FunFam" id="1.10.150.20:FF:000038">
    <property type="entry name" value="DNA repair endonuclease UVH1"/>
    <property type="match status" value="1"/>
</dbReference>
<dbReference type="InterPro" id="IPR011335">
    <property type="entry name" value="Restrct_endonuc-II-like"/>
</dbReference>
<dbReference type="GO" id="GO:0016787">
    <property type="term" value="F:hydrolase activity"/>
    <property type="evidence" value="ECO:0007669"/>
    <property type="project" value="UniProtKB-KW"/>
</dbReference>
<dbReference type="InterPro" id="IPR027417">
    <property type="entry name" value="P-loop_NTPase"/>
</dbReference>